<keyword evidence="1" id="KW-0812">Transmembrane</keyword>
<dbReference type="EMBL" id="BAABRP010000015">
    <property type="protein sequence ID" value="GAA5514230.1"/>
    <property type="molecule type" value="Genomic_DNA"/>
</dbReference>
<reference evidence="3 4" key="1">
    <citation type="submission" date="2024-02" db="EMBL/GenBank/DDBJ databases">
        <title>Deinococcus carri NBRC 110142.</title>
        <authorList>
            <person name="Ichikawa N."/>
            <person name="Katano-Makiyama Y."/>
            <person name="Hidaka K."/>
        </authorList>
    </citation>
    <scope>NUCLEOTIDE SEQUENCE [LARGE SCALE GENOMIC DNA]</scope>
    <source>
        <strain evidence="3 4">NBRC 110142</strain>
    </source>
</reference>
<feature type="transmembrane region" description="Helical" evidence="1">
    <location>
        <begin position="260"/>
        <end position="279"/>
    </location>
</feature>
<feature type="chain" id="PRO_5045438393" evidence="2">
    <location>
        <begin position="21"/>
        <end position="287"/>
    </location>
</feature>
<feature type="transmembrane region" description="Helical" evidence="1">
    <location>
        <begin position="137"/>
        <end position="158"/>
    </location>
</feature>
<feature type="transmembrane region" description="Helical" evidence="1">
    <location>
        <begin position="197"/>
        <end position="217"/>
    </location>
</feature>
<keyword evidence="4" id="KW-1185">Reference proteome</keyword>
<protein>
    <submittedName>
        <fullName evidence="3">Uncharacterized protein</fullName>
    </submittedName>
</protein>
<dbReference type="Proteomes" id="UP001401887">
    <property type="component" value="Unassembled WGS sequence"/>
</dbReference>
<organism evidence="3 4">
    <name type="scientific">Deinococcus carri</name>
    <dbReference type="NCBI Taxonomy" id="1211323"/>
    <lineage>
        <taxon>Bacteria</taxon>
        <taxon>Thermotogati</taxon>
        <taxon>Deinococcota</taxon>
        <taxon>Deinococci</taxon>
        <taxon>Deinococcales</taxon>
        <taxon>Deinococcaceae</taxon>
        <taxon>Deinococcus</taxon>
    </lineage>
</organism>
<evidence type="ECO:0000313" key="3">
    <source>
        <dbReference type="EMBL" id="GAA5514230.1"/>
    </source>
</evidence>
<keyword evidence="2" id="KW-0732">Signal</keyword>
<sequence>MNTGRAALLGWLLVWSSVTAGAEAGTLAQTQAYEVAAQNVLRHCVEALEEQRLGGAMDQPPTDWEGQSCAALVPGLPHLDSGRVRSVVRLRPETLAGYAITVTTAQGNTLTWPAHPTPRPTRAEEPGLTLATDAAGWFARVLGVLFTVGLGWLCAFWSGLRNMAWLGWLGLLASLGLPVFLLLLTSGGADFVFPPELVWWPLVVLLGAVCFTLPRSLHFGATEPLWQRFGVGLLAMFILPLFGLSIAAHIESSSFDRQFGLGRLVTTPVAALILSVAVLRNRRSLPV</sequence>
<comment type="caution">
    <text evidence="3">The sequence shown here is derived from an EMBL/GenBank/DDBJ whole genome shotgun (WGS) entry which is preliminary data.</text>
</comment>
<feature type="transmembrane region" description="Helical" evidence="1">
    <location>
        <begin position="229"/>
        <end position="248"/>
    </location>
</feature>
<proteinExistence type="predicted"/>
<evidence type="ECO:0000256" key="1">
    <source>
        <dbReference type="SAM" id="Phobius"/>
    </source>
</evidence>
<keyword evidence="1" id="KW-0472">Membrane</keyword>
<accession>A0ABP9WA63</accession>
<keyword evidence="1" id="KW-1133">Transmembrane helix</keyword>
<feature type="transmembrane region" description="Helical" evidence="1">
    <location>
        <begin position="165"/>
        <end position="185"/>
    </location>
</feature>
<evidence type="ECO:0000256" key="2">
    <source>
        <dbReference type="SAM" id="SignalP"/>
    </source>
</evidence>
<evidence type="ECO:0000313" key="4">
    <source>
        <dbReference type="Proteomes" id="UP001401887"/>
    </source>
</evidence>
<name>A0ABP9WA63_9DEIO</name>
<gene>
    <name evidence="3" type="ORF">Dcar01_02985</name>
</gene>
<feature type="signal peptide" evidence="2">
    <location>
        <begin position="1"/>
        <end position="20"/>
    </location>
</feature>